<keyword evidence="3 8" id="KW-1134">Transmembrane beta strand</keyword>
<dbReference type="InterPro" id="IPR008969">
    <property type="entry name" value="CarboxyPept-like_regulatory"/>
</dbReference>
<dbReference type="InterPro" id="IPR023997">
    <property type="entry name" value="TonB-dep_OMP_SusC/RagA_CS"/>
</dbReference>
<dbReference type="NCBIfam" id="TIGR04056">
    <property type="entry name" value="OMP_RagA_SusC"/>
    <property type="match status" value="1"/>
</dbReference>
<dbReference type="Pfam" id="PF00593">
    <property type="entry name" value="TonB_dep_Rec_b-barrel"/>
    <property type="match status" value="1"/>
</dbReference>
<organism evidence="12 13">
    <name type="scientific">Mesonia algae</name>
    <dbReference type="NCBI Taxonomy" id="213248"/>
    <lineage>
        <taxon>Bacteria</taxon>
        <taxon>Pseudomonadati</taxon>
        <taxon>Bacteroidota</taxon>
        <taxon>Flavobacteriia</taxon>
        <taxon>Flavobacteriales</taxon>
        <taxon>Flavobacteriaceae</taxon>
        <taxon>Mesonia</taxon>
    </lineage>
</organism>
<dbReference type="Pfam" id="PF13715">
    <property type="entry name" value="CarbopepD_reg_2"/>
    <property type="match status" value="1"/>
</dbReference>
<evidence type="ECO:0000259" key="11">
    <source>
        <dbReference type="Pfam" id="PF07715"/>
    </source>
</evidence>
<dbReference type="InterPro" id="IPR012910">
    <property type="entry name" value="Plug_dom"/>
</dbReference>
<evidence type="ECO:0000313" key="12">
    <source>
        <dbReference type="EMBL" id="PZW40471.1"/>
    </source>
</evidence>
<feature type="domain" description="TonB-dependent receptor plug" evidence="11">
    <location>
        <begin position="120"/>
        <end position="242"/>
    </location>
</feature>
<dbReference type="InterPro" id="IPR036942">
    <property type="entry name" value="Beta-barrel_TonB_sf"/>
</dbReference>
<dbReference type="InterPro" id="IPR039426">
    <property type="entry name" value="TonB-dep_rcpt-like"/>
</dbReference>
<dbReference type="Gene3D" id="2.170.130.10">
    <property type="entry name" value="TonB-dependent receptor, plug domain"/>
    <property type="match status" value="1"/>
</dbReference>
<dbReference type="InterPro" id="IPR000531">
    <property type="entry name" value="Beta-barrel_TonB"/>
</dbReference>
<keyword evidence="4 8" id="KW-0812">Transmembrane</keyword>
<evidence type="ECO:0000259" key="10">
    <source>
        <dbReference type="Pfam" id="PF00593"/>
    </source>
</evidence>
<evidence type="ECO:0000313" key="13">
    <source>
        <dbReference type="Proteomes" id="UP000249542"/>
    </source>
</evidence>
<proteinExistence type="inferred from homology"/>
<keyword evidence="6 8" id="KW-0472">Membrane</keyword>
<evidence type="ECO:0000256" key="3">
    <source>
        <dbReference type="ARBA" id="ARBA00022452"/>
    </source>
</evidence>
<evidence type="ECO:0000256" key="5">
    <source>
        <dbReference type="ARBA" id="ARBA00023077"/>
    </source>
</evidence>
<dbReference type="Proteomes" id="UP000249542">
    <property type="component" value="Unassembled WGS sequence"/>
</dbReference>
<protein>
    <submittedName>
        <fullName evidence="12">TonB-linked SusC/RagA family outer membrane protein</fullName>
    </submittedName>
</protein>
<feature type="domain" description="TonB-dependent receptor-like beta-barrel" evidence="10">
    <location>
        <begin position="442"/>
        <end position="765"/>
    </location>
</feature>
<keyword evidence="5 9" id="KW-0798">TonB box</keyword>
<evidence type="ECO:0000256" key="1">
    <source>
        <dbReference type="ARBA" id="ARBA00004571"/>
    </source>
</evidence>
<keyword evidence="7 8" id="KW-0998">Cell outer membrane</keyword>
<name>A0A2W7I0N3_9FLAO</name>
<dbReference type="SUPFAM" id="SSF56935">
    <property type="entry name" value="Porins"/>
    <property type="match status" value="1"/>
</dbReference>
<evidence type="ECO:0000256" key="2">
    <source>
        <dbReference type="ARBA" id="ARBA00022448"/>
    </source>
</evidence>
<dbReference type="AlphaFoldDB" id="A0A2W7I0N3"/>
<dbReference type="SUPFAM" id="SSF49464">
    <property type="entry name" value="Carboxypeptidase regulatory domain-like"/>
    <property type="match status" value="1"/>
</dbReference>
<evidence type="ECO:0000256" key="9">
    <source>
        <dbReference type="RuleBase" id="RU003357"/>
    </source>
</evidence>
<dbReference type="Pfam" id="PF07715">
    <property type="entry name" value="Plug"/>
    <property type="match status" value="1"/>
</dbReference>
<evidence type="ECO:0000256" key="4">
    <source>
        <dbReference type="ARBA" id="ARBA00022692"/>
    </source>
</evidence>
<evidence type="ECO:0000256" key="7">
    <source>
        <dbReference type="ARBA" id="ARBA00023237"/>
    </source>
</evidence>
<gene>
    <name evidence="12" type="ORF">LX95_01534</name>
</gene>
<evidence type="ECO:0000256" key="6">
    <source>
        <dbReference type="ARBA" id="ARBA00023136"/>
    </source>
</evidence>
<dbReference type="EMBL" id="QKYV01000004">
    <property type="protein sequence ID" value="PZW40471.1"/>
    <property type="molecule type" value="Genomic_DNA"/>
</dbReference>
<accession>A0A2W7I0N3</accession>
<sequence length="982" mass="109546">MKFSYRQHLLRITLLWIGVTPLSGFCQQIIEGQVTGPQDLPIPGVNIQIQGTNRGTTSNFEGEYQLVARPQDTLVYTYMGYISQKVAVGEQTQINIQLKENENSLGDLVINAGYYTTTERERTGNIAKITAKEIELQPVVSPLQALQGRMAGVEISTGTDTPGAAPTIRIRGQNSLRSEGNYPLYIIDGVPINSTPVESKSSLSFSGIDPLSTMNLSNIESIEVLKDADATAIYGSRGANGVILISTKKGKGQKGIQARVYKGVSTVANKLDLLNTQQYLEIRQQAFVNDGVEPDEYNAYDLLLWDQNRETDWQEEFLGGTADITDVNISAQGGSDQTHFRLNGAFHQQGTIYPVDLQYQKFTGGAHLEHRSKDEKFQLGLALNYGVDQNELMAGGVNFRSKAFKLAPNAPELYNEDDSLNWETWGEAGLEHPLAGLYNKAEIKSHNLVSSLNLSYEIILGLALKTNFGFTHFNSDEVVKMPQRSYNPSSMPLHRSLNTQSQRQSWIIEPQLNYQHQWGKLNLNALLGSTLQENQYDTFSVQGENYVAEALIGNLGAAESLLHAQAKNTQYRYQAVFARLGINWDKKYYLNLTGRRDGSSRFAQGNRFANFGAIGAGWIFTDEAFFKQHLEWLSFGKLRGSYGTTGSDQIPDYGYLDAYEATPGPGGLYPTALANPEYSWEVNKKAEVGMQLGFLKDRIHLGVSAYRNRSSNQLVAYPLPATTGFNSVQANLPATVENRGWEVEFSSDNIRKGNFRWQTSLNMSFPKNELVSYPGLEQSPYAHTYREGHPLNIALLYKYEGIDPETGYYQVIDQNGDGVYDQEDKVVIQDRTREYFGGIQNSLSYKGISLQFLFQFVQQEGSFADIFNAGFPQALTAEVDQNFSAYQQVSQTYEASQAYSRAVQSDLTIENASFIRLKTLNLSYEFPLSWIEVLNLSQAKFFLTGQNLWTLTDYKGMDPDSSVGGTDFSSLRTLTAGVQLNF</sequence>
<dbReference type="InterPro" id="IPR037066">
    <property type="entry name" value="Plug_dom_sf"/>
</dbReference>
<dbReference type="PROSITE" id="PS52016">
    <property type="entry name" value="TONB_DEPENDENT_REC_3"/>
    <property type="match status" value="1"/>
</dbReference>
<dbReference type="GO" id="GO:0009279">
    <property type="term" value="C:cell outer membrane"/>
    <property type="evidence" value="ECO:0007669"/>
    <property type="project" value="UniProtKB-SubCell"/>
</dbReference>
<dbReference type="NCBIfam" id="TIGR04057">
    <property type="entry name" value="SusC_RagA_signa"/>
    <property type="match status" value="1"/>
</dbReference>
<evidence type="ECO:0000256" key="8">
    <source>
        <dbReference type="PROSITE-ProRule" id="PRU01360"/>
    </source>
</evidence>
<comment type="similarity">
    <text evidence="8 9">Belongs to the TonB-dependent receptor family.</text>
</comment>
<comment type="subcellular location">
    <subcellularLocation>
        <location evidence="1 8">Cell outer membrane</location>
        <topology evidence="1 8">Multi-pass membrane protein</topology>
    </subcellularLocation>
</comment>
<dbReference type="Gene3D" id="2.60.40.1120">
    <property type="entry name" value="Carboxypeptidase-like, regulatory domain"/>
    <property type="match status" value="1"/>
</dbReference>
<dbReference type="Gene3D" id="2.40.170.20">
    <property type="entry name" value="TonB-dependent receptor, beta-barrel domain"/>
    <property type="match status" value="1"/>
</dbReference>
<dbReference type="RefSeq" id="WP_111540858.1">
    <property type="nucleotide sequence ID" value="NZ_QKYV01000004.1"/>
</dbReference>
<dbReference type="InterPro" id="IPR023996">
    <property type="entry name" value="TonB-dep_OMP_SusC/RagA"/>
</dbReference>
<keyword evidence="2 8" id="KW-0813">Transport</keyword>
<reference evidence="12 13" key="1">
    <citation type="submission" date="2018-06" db="EMBL/GenBank/DDBJ databases">
        <title>Genomic Encyclopedia of Archaeal and Bacterial Type Strains, Phase II (KMG-II): from individual species to whole genera.</title>
        <authorList>
            <person name="Goeker M."/>
        </authorList>
    </citation>
    <scope>NUCLEOTIDE SEQUENCE [LARGE SCALE GENOMIC DNA]</scope>
    <source>
        <strain evidence="12 13">DSM 15361</strain>
    </source>
</reference>
<keyword evidence="13" id="KW-1185">Reference proteome</keyword>
<comment type="caution">
    <text evidence="12">The sequence shown here is derived from an EMBL/GenBank/DDBJ whole genome shotgun (WGS) entry which is preliminary data.</text>
</comment>